<sequence>MAQPLASTYKRYKAGTSKLISWLSRNGRLGTSTSKRLTSGDLITCAERIVNSRDPIIEITLDILDITKDVITGRTAAARFYADLAIASNGCTALEEANASHAHFLNVLQRVFDVLKKEHKSRRPKRKKKMPELPTDVDDLTNLYRHLELQEEHGEIQDESQQETEKTVKSSTQHDDQLVDENEDRSFAIFCLFKDLNDIRDHVKDIWTQSGNNDITLMTALRLTEQAMSVSSEIVMQFELQHPDLRSLEKIMTHMGAQDVLQKPIIAPKKQAGGTKETMSQDKPLEIFVLEAWHTLDEFETARKQALLPATKPQTIDGVGCQSQGHRLSKLLMDALSGLTITVPGLEHLANIKSIDEFCAEYRLPLDVYTCHFLQYIISGERDLAFLACTELYMVIHDAMEGNMNRCLDEAEAIISRMIEHERKHWTVFEKSEYTPSAPITIGQQRLGQHGWVLNSACSHVEQEARFIPIGLLKAFPLLPAVNAYMFLYTKQYYILKNSDLSLTVLAAAHLYHGCKIVGAIQKPWTDMEFFVAAQNALHGFARLSDTRIRSVVNSFGLALGLSLKTVLSSNQPRLPTPDQVRASATKCMSMCRASHFKFEQYLTNINAKPDTPLRMLYDVVKKHVEQIEDPIVKEQFKATRKLTAVQLLKVLQQFIVKDEPYLHFDCLKFYRRCVEWLAFAEVAQRGVSVMISKKPSPEGYQMVHSMLWNASSAEANGIDLKKTLLYRAGVAADRGMKTPRDECMRGCLECCGRRVDEKPGSTNGDQNHAIDHESQGEAVGDASMA</sequence>
<organism evidence="3 4">
    <name type="scientific">Pseudocercospora fuligena</name>
    <dbReference type="NCBI Taxonomy" id="685502"/>
    <lineage>
        <taxon>Eukaryota</taxon>
        <taxon>Fungi</taxon>
        <taxon>Dikarya</taxon>
        <taxon>Ascomycota</taxon>
        <taxon>Pezizomycotina</taxon>
        <taxon>Dothideomycetes</taxon>
        <taxon>Dothideomycetidae</taxon>
        <taxon>Mycosphaerellales</taxon>
        <taxon>Mycosphaerellaceae</taxon>
        <taxon>Pseudocercospora</taxon>
    </lineage>
</organism>
<dbReference type="OrthoDB" id="3647597at2759"/>
<keyword evidence="4" id="KW-1185">Reference proteome</keyword>
<evidence type="ECO:0000313" key="3">
    <source>
        <dbReference type="EMBL" id="KAF7185866.1"/>
    </source>
</evidence>
<dbReference type="EMBL" id="JABCIY010000306">
    <property type="protein sequence ID" value="KAF7185866.1"/>
    <property type="molecule type" value="Genomic_DNA"/>
</dbReference>
<feature type="domain" description="DUF6604" evidence="2">
    <location>
        <begin position="10"/>
        <end position="230"/>
    </location>
</feature>
<dbReference type="PANTHER" id="PTHR38795">
    <property type="entry name" value="DUF6604 DOMAIN-CONTAINING PROTEIN"/>
    <property type="match status" value="1"/>
</dbReference>
<gene>
    <name evidence="3" type="ORF">HII31_12739</name>
</gene>
<dbReference type="InterPro" id="IPR046539">
    <property type="entry name" value="DUF6604"/>
</dbReference>
<dbReference type="AlphaFoldDB" id="A0A8H6R4Q5"/>
<comment type="caution">
    <text evidence="3">The sequence shown here is derived from an EMBL/GenBank/DDBJ whole genome shotgun (WGS) entry which is preliminary data.</text>
</comment>
<evidence type="ECO:0000313" key="4">
    <source>
        <dbReference type="Proteomes" id="UP000660729"/>
    </source>
</evidence>
<feature type="compositionally biased region" description="Basic and acidic residues" evidence="1">
    <location>
        <begin position="163"/>
        <end position="177"/>
    </location>
</feature>
<protein>
    <recommendedName>
        <fullName evidence="2">DUF6604 domain-containing protein</fullName>
    </recommendedName>
</protein>
<proteinExistence type="predicted"/>
<reference evidence="3" key="1">
    <citation type="submission" date="2020-04" db="EMBL/GenBank/DDBJ databases">
        <title>Draft genome resource of the tomato pathogen Pseudocercospora fuligena.</title>
        <authorList>
            <person name="Zaccaron A."/>
        </authorList>
    </citation>
    <scope>NUCLEOTIDE SEQUENCE</scope>
    <source>
        <strain evidence="3">PF001</strain>
    </source>
</reference>
<feature type="region of interest" description="Disordered" evidence="1">
    <location>
        <begin position="152"/>
        <end position="179"/>
    </location>
</feature>
<dbReference type="Pfam" id="PF20253">
    <property type="entry name" value="DUF6604"/>
    <property type="match status" value="1"/>
</dbReference>
<evidence type="ECO:0000259" key="2">
    <source>
        <dbReference type="Pfam" id="PF20253"/>
    </source>
</evidence>
<dbReference type="Proteomes" id="UP000660729">
    <property type="component" value="Unassembled WGS sequence"/>
</dbReference>
<evidence type="ECO:0000256" key="1">
    <source>
        <dbReference type="SAM" id="MobiDB-lite"/>
    </source>
</evidence>
<feature type="region of interest" description="Disordered" evidence="1">
    <location>
        <begin position="759"/>
        <end position="786"/>
    </location>
</feature>
<name>A0A8H6R4Q5_9PEZI</name>
<accession>A0A8H6R4Q5</accession>
<dbReference type="PANTHER" id="PTHR38795:SF1">
    <property type="entry name" value="DUF6604 DOMAIN-CONTAINING PROTEIN"/>
    <property type="match status" value="1"/>
</dbReference>